<proteinExistence type="predicted"/>
<accession>A0AAU7JH23</accession>
<organism evidence="1">
    <name type="scientific">Alsobacter sp. KACC 23698</name>
    <dbReference type="NCBI Taxonomy" id="3149229"/>
    <lineage>
        <taxon>Bacteria</taxon>
        <taxon>Pseudomonadati</taxon>
        <taxon>Pseudomonadota</taxon>
        <taxon>Alphaproteobacteria</taxon>
        <taxon>Hyphomicrobiales</taxon>
        <taxon>Alsobacteraceae</taxon>
        <taxon>Alsobacter</taxon>
    </lineage>
</organism>
<gene>
    <name evidence="1" type="ORF">ABEG18_02655</name>
</gene>
<sequence length="200" mass="22786">MHVDYEELYDWQAIDVFKKIVSKRWNEVKNSESRQRRYNGLREGWVFSAVADHLGAQEARLCSEDPPDVEVKLLEGEYRIEVTEALPMGRRPGHEARYGLVSGPAPIEKWVDEENQLLPALVEAFKRKELKSYSHVDIIVVYANLANYPRDASPSVKVAIQNIVDDPARKHMRVVLWRNFIFCTAGLTTAPATPAPGRQA</sequence>
<protein>
    <submittedName>
        <fullName evidence="1">Uncharacterized protein</fullName>
    </submittedName>
</protein>
<evidence type="ECO:0000313" key="1">
    <source>
        <dbReference type="EMBL" id="XBO39703.1"/>
    </source>
</evidence>
<dbReference type="RefSeq" id="WP_406856550.1">
    <property type="nucleotide sequence ID" value="NZ_CP157484.1"/>
</dbReference>
<reference evidence="1" key="1">
    <citation type="submission" date="2024-05" db="EMBL/GenBank/DDBJ databases">
        <authorList>
            <person name="Kim S."/>
            <person name="Heo J."/>
            <person name="Choi H."/>
            <person name="Choi Y."/>
            <person name="Kwon S.-W."/>
            <person name="Kim Y."/>
        </authorList>
    </citation>
    <scope>NUCLEOTIDE SEQUENCE</scope>
    <source>
        <strain evidence="1">KACC 23698</strain>
    </source>
</reference>
<dbReference type="AlphaFoldDB" id="A0AAU7JH23"/>
<name>A0AAU7JH23_9HYPH</name>
<dbReference type="EMBL" id="CP157484">
    <property type="protein sequence ID" value="XBO39703.1"/>
    <property type="molecule type" value="Genomic_DNA"/>
</dbReference>